<dbReference type="Gene3D" id="2.60.40.1890">
    <property type="entry name" value="PCu(A)C copper chaperone"/>
    <property type="match status" value="1"/>
</dbReference>
<feature type="region of interest" description="Disordered" evidence="1">
    <location>
        <begin position="223"/>
        <end position="244"/>
    </location>
</feature>
<sequence>MVSRETTRPLRKLAPAVAIGVSALLGIVGCGAGQVAQTADMEPAVNGNMSQVGNLVLRDVMVAFPDNGESYAAGEDAPLLLTIANTGGDDDELTAVSSPAGKVEITGNASIPAHSALQVVQPSDNPSSSTSETTTTTTTTGSSTAETTGSQPPSSGSSSSTSSESSSATTTTTEEAPDVVGTISLVITGLTGDLPFGKTVPVTFEFAKAGKITVNLPVAAPTTARAEDRDKDMVEQNSGTTEDE</sequence>
<organism evidence="2 3">
    <name type="scientific">Actinophytocola oryzae</name>
    <dbReference type="NCBI Taxonomy" id="502181"/>
    <lineage>
        <taxon>Bacteria</taxon>
        <taxon>Bacillati</taxon>
        <taxon>Actinomycetota</taxon>
        <taxon>Actinomycetes</taxon>
        <taxon>Pseudonocardiales</taxon>
        <taxon>Pseudonocardiaceae</taxon>
    </lineage>
</organism>
<reference evidence="2 3" key="1">
    <citation type="submission" date="2019-03" db="EMBL/GenBank/DDBJ databases">
        <title>Genomic Encyclopedia of Archaeal and Bacterial Type Strains, Phase II (KMG-II): from individual species to whole genera.</title>
        <authorList>
            <person name="Goeker M."/>
        </authorList>
    </citation>
    <scope>NUCLEOTIDE SEQUENCE [LARGE SCALE GENOMIC DNA]</scope>
    <source>
        <strain evidence="2 3">DSM 45499</strain>
    </source>
</reference>
<gene>
    <name evidence="2" type="ORF">CLV71_122139</name>
</gene>
<evidence type="ECO:0000313" key="3">
    <source>
        <dbReference type="Proteomes" id="UP000294927"/>
    </source>
</evidence>
<keyword evidence="3" id="KW-1185">Reference proteome</keyword>
<dbReference type="SUPFAM" id="SSF110087">
    <property type="entry name" value="DR1885-like metal-binding protein"/>
    <property type="match status" value="1"/>
</dbReference>
<accession>A0A4R7UVK3</accession>
<feature type="compositionally biased region" description="Basic and acidic residues" evidence="1">
    <location>
        <begin position="225"/>
        <end position="234"/>
    </location>
</feature>
<proteinExistence type="predicted"/>
<evidence type="ECO:0000313" key="2">
    <source>
        <dbReference type="EMBL" id="TDV40749.1"/>
    </source>
</evidence>
<dbReference type="InterPro" id="IPR036182">
    <property type="entry name" value="PCuAC_sf"/>
</dbReference>
<evidence type="ECO:0000256" key="1">
    <source>
        <dbReference type="SAM" id="MobiDB-lite"/>
    </source>
</evidence>
<dbReference type="OrthoDB" id="5188566at2"/>
<comment type="caution">
    <text evidence="2">The sequence shown here is derived from an EMBL/GenBank/DDBJ whole genome shotgun (WGS) entry which is preliminary data.</text>
</comment>
<dbReference type="EMBL" id="SOCP01000022">
    <property type="protein sequence ID" value="TDV40749.1"/>
    <property type="molecule type" value="Genomic_DNA"/>
</dbReference>
<dbReference type="RefSeq" id="WP_133908176.1">
    <property type="nucleotide sequence ID" value="NZ_SOCP01000022.1"/>
</dbReference>
<protein>
    <recommendedName>
        <fullName evidence="4">Copper(I)-binding protein</fullName>
    </recommendedName>
</protein>
<feature type="region of interest" description="Disordered" evidence="1">
    <location>
        <begin position="119"/>
        <end position="176"/>
    </location>
</feature>
<name>A0A4R7UVK3_9PSEU</name>
<feature type="compositionally biased region" description="Polar residues" evidence="1">
    <location>
        <begin position="235"/>
        <end position="244"/>
    </location>
</feature>
<feature type="compositionally biased region" description="Low complexity" evidence="1">
    <location>
        <begin position="127"/>
        <end position="174"/>
    </location>
</feature>
<evidence type="ECO:0008006" key="4">
    <source>
        <dbReference type="Google" id="ProtNLM"/>
    </source>
</evidence>
<dbReference type="AlphaFoldDB" id="A0A4R7UVK3"/>
<dbReference type="PROSITE" id="PS51257">
    <property type="entry name" value="PROKAR_LIPOPROTEIN"/>
    <property type="match status" value="1"/>
</dbReference>
<dbReference type="Proteomes" id="UP000294927">
    <property type="component" value="Unassembled WGS sequence"/>
</dbReference>